<dbReference type="EMBL" id="CASHSV030000024">
    <property type="protein sequence ID" value="CAJ2639929.1"/>
    <property type="molecule type" value="Genomic_DNA"/>
</dbReference>
<proteinExistence type="predicted"/>
<evidence type="ECO:0000313" key="1">
    <source>
        <dbReference type="EMBL" id="CAJ2639929.1"/>
    </source>
</evidence>
<name>A0ACB0J4Q6_TRIPR</name>
<organism evidence="1 2">
    <name type="scientific">Trifolium pratense</name>
    <name type="common">Red clover</name>
    <dbReference type="NCBI Taxonomy" id="57577"/>
    <lineage>
        <taxon>Eukaryota</taxon>
        <taxon>Viridiplantae</taxon>
        <taxon>Streptophyta</taxon>
        <taxon>Embryophyta</taxon>
        <taxon>Tracheophyta</taxon>
        <taxon>Spermatophyta</taxon>
        <taxon>Magnoliopsida</taxon>
        <taxon>eudicotyledons</taxon>
        <taxon>Gunneridae</taxon>
        <taxon>Pentapetalae</taxon>
        <taxon>rosids</taxon>
        <taxon>fabids</taxon>
        <taxon>Fabales</taxon>
        <taxon>Fabaceae</taxon>
        <taxon>Papilionoideae</taxon>
        <taxon>50 kb inversion clade</taxon>
        <taxon>NPAAA clade</taxon>
        <taxon>Hologalegina</taxon>
        <taxon>IRL clade</taxon>
        <taxon>Trifolieae</taxon>
        <taxon>Trifolium</taxon>
    </lineage>
</organism>
<accession>A0ACB0J4Q6</accession>
<keyword evidence="2" id="KW-1185">Reference proteome</keyword>
<sequence length="498" mass="57372">MSQNFDMINLLPISLLIIIISLLPFKEAARTSILAKNWMHLWKSTTNVEFNEHHFSRSNEFQRNDFLKFITLWIENHHQNSNIEKFSLTLSDPETDCEIVKRCVDFATQHGVKDLALNFSDTDWSDEEYDEPEALFELPTKVYEHKALESIKLFSCGFVATKLIKLHSLKEVSFGWMELKNEAIKILLCNCKKIESLSIKNCWMSTNFECSGSDLSLKTLIIDSCKFYYPRLTINAPNLSYFKYYGNVAYFKIQNSLHMNEVDINFGLEYQYPKVDEFIHKVITDFKHVKVLTVCSFILQVLSNALGPLLVEDKLNTRHLKLMTSLHNNEYLGVLFLLNGCPMLELLTFDLGFGRFLDKAPNEYYSSESKVEVEVEDEYSSDGDGDGDGDGDDDDDDDDDSSYVGDENQIGFIDYKNICQCLKSSLKVVEINNFTGAKNQILMLKFLIYNGSLIQRITINVSKEGVVNVENYHKIKECVMTIRPRASTDLEIFFFLKN</sequence>
<gene>
    <name evidence="1" type="ORF">MILVUS5_LOCUS9871</name>
</gene>
<reference evidence="1" key="1">
    <citation type="submission" date="2023-10" db="EMBL/GenBank/DDBJ databases">
        <authorList>
            <person name="Rodriguez Cubillos JULIANA M."/>
            <person name="De Vega J."/>
        </authorList>
    </citation>
    <scope>NUCLEOTIDE SEQUENCE</scope>
</reference>
<dbReference type="Proteomes" id="UP001177021">
    <property type="component" value="Unassembled WGS sequence"/>
</dbReference>
<comment type="caution">
    <text evidence="1">The sequence shown here is derived from an EMBL/GenBank/DDBJ whole genome shotgun (WGS) entry which is preliminary data.</text>
</comment>
<evidence type="ECO:0000313" key="2">
    <source>
        <dbReference type="Proteomes" id="UP001177021"/>
    </source>
</evidence>
<protein>
    <submittedName>
        <fullName evidence="1">Uncharacterized protein</fullName>
    </submittedName>
</protein>